<evidence type="ECO:0008006" key="3">
    <source>
        <dbReference type="Google" id="ProtNLM"/>
    </source>
</evidence>
<protein>
    <recommendedName>
        <fullName evidence="3">Lipoprotein</fullName>
    </recommendedName>
</protein>
<evidence type="ECO:0000313" key="2">
    <source>
        <dbReference type="Proteomes" id="UP000636938"/>
    </source>
</evidence>
<proteinExistence type="predicted"/>
<organism evidence="1 2">
    <name type="scientific">Stenotrophomonas lacuserhaii</name>
    <dbReference type="NCBI Taxonomy" id="2760084"/>
    <lineage>
        <taxon>Bacteria</taxon>
        <taxon>Pseudomonadati</taxon>
        <taxon>Pseudomonadota</taxon>
        <taxon>Gammaproteobacteria</taxon>
        <taxon>Lysobacterales</taxon>
        <taxon>Lysobacteraceae</taxon>
        <taxon>Stenotrophomonas</taxon>
    </lineage>
</organism>
<sequence length="175" mass="19085">MRVACWLFPMLMLLVGCQRVPDVPPAADGAVAEPPAAAPTRVAESTRDGADALPLLAAVAADAQDPGAVVRTYAVHLLRREFDKADASWMVAPPPGRADDAALRGLREVRDLKINTDAPVPRDRQQPTHLIEVPVRIRVTTATTTVRYNGWYRLVPDPQRSAWLIQSANLQPVLD</sequence>
<gene>
    <name evidence="1" type="ORF">H9654_11440</name>
</gene>
<dbReference type="Proteomes" id="UP000636938">
    <property type="component" value="Unassembled WGS sequence"/>
</dbReference>
<dbReference type="EMBL" id="JACSQS010000011">
    <property type="protein sequence ID" value="MBD7954811.1"/>
    <property type="molecule type" value="Genomic_DNA"/>
</dbReference>
<evidence type="ECO:0000313" key="1">
    <source>
        <dbReference type="EMBL" id="MBD7954811.1"/>
    </source>
</evidence>
<keyword evidence="2" id="KW-1185">Reference proteome</keyword>
<dbReference type="AlphaFoldDB" id="A0A8X8FRU5"/>
<comment type="caution">
    <text evidence="1">The sequence shown here is derived from an EMBL/GenBank/DDBJ whole genome shotgun (WGS) entry which is preliminary data.</text>
</comment>
<name>A0A8X8FRU5_9GAMM</name>
<accession>A0A8X8FRU5</accession>
<dbReference type="RefSeq" id="WP_191770938.1">
    <property type="nucleotide sequence ID" value="NZ_JACSQS010000011.1"/>
</dbReference>
<dbReference type="PROSITE" id="PS51257">
    <property type="entry name" value="PROKAR_LIPOPROTEIN"/>
    <property type="match status" value="1"/>
</dbReference>
<reference evidence="1 2" key="1">
    <citation type="submission" date="2020-08" db="EMBL/GenBank/DDBJ databases">
        <title>A Genomic Blueprint of the Chicken Gut Microbiome.</title>
        <authorList>
            <person name="Gilroy R."/>
            <person name="Ravi A."/>
            <person name="Getino M."/>
            <person name="Pursley I."/>
            <person name="Horton D.L."/>
            <person name="Alikhan N.-F."/>
            <person name="Baker D."/>
            <person name="Gharbi K."/>
            <person name="Hall N."/>
            <person name="Watson M."/>
            <person name="Adriaenssens E.M."/>
            <person name="Foster-Nyarko E."/>
            <person name="Jarju S."/>
            <person name="Secka A."/>
            <person name="Antonio M."/>
            <person name="Oren A."/>
            <person name="Chaudhuri R."/>
            <person name="La Ragione R.M."/>
            <person name="Hildebrand F."/>
            <person name="Pallen M.J."/>
        </authorList>
    </citation>
    <scope>NUCLEOTIDE SEQUENCE [LARGE SCALE GENOMIC DNA]</scope>
    <source>
        <strain evidence="1 2">Sa5BUN4</strain>
    </source>
</reference>